<dbReference type="Pfam" id="PF00884">
    <property type="entry name" value="Sulfatase"/>
    <property type="match status" value="1"/>
</dbReference>
<organism evidence="7">
    <name type="scientific">Caldilineaceae bacterium SB0662_bin_9</name>
    <dbReference type="NCBI Taxonomy" id="2605258"/>
    <lineage>
        <taxon>Bacteria</taxon>
        <taxon>Bacillati</taxon>
        <taxon>Chloroflexota</taxon>
        <taxon>Caldilineae</taxon>
        <taxon>Caldilineales</taxon>
        <taxon>Caldilineaceae</taxon>
    </lineage>
</organism>
<dbReference type="PANTHER" id="PTHR42693">
    <property type="entry name" value="ARYLSULFATASE FAMILY MEMBER"/>
    <property type="match status" value="1"/>
</dbReference>
<dbReference type="Gene3D" id="3.40.720.10">
    <property type="entry name" value="Alkaline Phosphatase, subunit A"/>
    <property type="match status" value="1"/>
</dbReference>
<keyword evidence="3" id="KW-0378">Hydrolase</keyword>
<feature type="region of interest" description="Disordered" evidence="5">
    <location>
        <begin position="402"/>
        <end position="430"/>
    </location>
</feature>
<reference evidence="7" key="1">
    <citation type="submission" date="2019-09" db="EMBL/GenBank/DDBJ databases">
        <title>Characterisation of the sponge microbiome using genome-centric metagenomics.</title>
        <authorList>
            <person name="Engelberts J.P."/>
            <person name="Robbins S.J."/>
            <person name="De Goeij J.M."/>
            <person name="Aranda M."/>
            <person name="Bell S.C."/>
            <person name="Webster N.S."/>
        </authorList>
    </citation>
    <scope>NUCLEOTIDE SEQUENCE</scope>
    <source>
        <strain evidence="7">SB0662_bin_9</strain>
    </source>
</reference>
<proteinExistence type="inferred from homology"/>
<name>A0A6B1DUZ1_9CHLR</name>
<dbReference type="InterPro" id="IPR024607">
    <property type="entry name" value="Sulfatase_CS"/>
</dbReference>
<dbReference type="CDD" id="cd16027">
    <property type="entry name" value="SGSH"/>
    <property type="match status" value="1"/>
</dbReference>
<dbReference type="GO" id="GO:0046872">
    <property type="term" value="F:metal ion binding"/>
    <property type="evidence" value="ECO:0007669"/>
    <property type="project" value="UniProtKB-KW"/>
</dbReference>
<dbReference type="InterPro" id="IPR050738">
    <property type="entry name" value="Sulfatase"/>
</dbReference>
<dbReference type="PANTHER" id="PTHR42693:SF53">
    <property type="entry name" value="ENDO-4-O-SULFATASE"/>
    <property type="match status" value="1"/>
</dbReference>
<dbReference type="InterPro" id="IPR000917">
    <property type="entry name" value="Sulfatase_N"/>
</dbReference>
<dbReference type="AlphaFoldDB" id="A0A6B1DUZ1"/>
<dbReference type="SUPFAM" id="SSF53649">
    <property type="entry name" value="Alkaline phosphatase-like"/>
    <property type="match status" value="1"/>
</dbReference>
<evidence type="ECO:0000256" key="4">
    <source>
        <dbReference type="ARBA" id="ARBA00022837"/>
    </source>
</evidence>
<keyword evidence="2" id="KW-0479">Metal-binding</keyword>
<keyword evidence="4" id="KW-0106">Calcium</keyword>
<dbReference type="PROSITE" id="PS00523">
    <property type="entry name" value="SULFATASE_1"/>
    <property type="match status" value="1"/>
</dbReference>
<evidence type="ECO:0000256" key="1">
    <source>
        <dbReference type="ARBA" id="ARBA00008779"/>
    </source>
</evidence>
<comment type="similarity">
    <text evidence="1">Belongs to the sulfatase family.</text>
</comment>
<sequence length="430" mass="47831">MSRPNIIYLHSHDTGRYISPYGYRLPTPNLQRLAEEGVVFRNAFNAAPTCSPSRAALLTGASPHSSGQLGLTNRGFNLRDTHKHLCHTLKGAGYRTALFGVTHLHVNHDLLGYDERYTDRAWGGNGITDEAVAYLRRDHDEPFFVAIGYGETHRVFPEPAADINPAFLQPPAPLPDVPAVREDMAAYATMVRTLDGYYGRILDTLDEQGLADNTLVIATTDHGLAFPLMKCRLTDHGMGVLLIVRGPGFGGGRAIDGLVSQIDLYPTLCEIAGIEPPDWLEGTSLMPLVDGSAQEVNDEIFSEVTYHAAYEPKRAVRTQRYKYVRRYDPQDTAPMANIDPSISKDVMVDHGLPSRPPGREQLYDLIWDPHEACNLAGDSDSAAILEDLRRRLDRWMEATSDPLLDGSVPQPPDTWINPHADLHPHERRWD</sequence>
<protein>
    <submittedName>
        <fullName evidence="7">Sulfatase</fullName>
    </submittedName>
</protein>
<evidence type="ECO:0000313" key="7">
    <source>
        <dbReference type="EMBL" id="MYD90867.1"/>
    </source>
</evidence>
<evidence type="ECO:0000256" key="3">
    <source>
        <dbReference type="ARBA" id="ARBA00022801"/>
    </source>
</evidence>
<evidence type="ECO:0000256" key="2">
    <source>
        <dbReference type="ARBA" id="ARBA00022723"/>
    </source>
</evidence>
<accession>A0A6B1DUZ1</accession>
<evidence type="ECO:0000259" key="6">
    <source>
        <dbReference type="Pfam" id="PF00884"/>
    </source>
</evidence>
<evidence type="ECO:0000256" key="5">
    <source>
        <dbReference type="SAM" id="MobiDB-lite"/>
    </source>
</evidence>
<dbReference type="InterPro" id="IPR017850">
    <property type="entry name" value="Alkaline_phosphatase_core_sf"/>
</dbReference>
<feature type="domain" description="Sulfatase N-terminal" evidence="6">
    <location>
        <begin position="4"/>
        <end position="274"/>
    </location>
</feature>
<comment type="caution">
    <text evidence="7">The sequence shown here is derived from an EMBL/GenBank/DDBJ whole genome shotgun (WGS) entry which is preliminary data.</text>
</comment>
<feature type="compositionally biased region" description="Basic and acidic residues" evidence="5">
    <location>
        <begin position="420"/>
        <end position="430"/>
    </location>
</feature>
<dbReference type="EMBL" id="VXPY01000079">
    <property type="protein sequence ID" value="MYD90867.1"/>
    <property type="molecule type" value="Genomic_DNA"/>
</dbReference>
<dbReference type="GO" id="GO:0004065">
    <property type="term" value="F:arylsulfatase activity"/>
    <property type="evidence" value="ECO:0007669"/>
    <property type="project" value="TreeGrafter"/>
</dbReference>
<gene>
    <name evidence="7" type="ORF">F4Y08_11105</name>
</gene>